<feature type="domain" description="Sugar-binding" evidence="5">
    <location>
        <begin position="95"/>
        <end position="341"/>
    </location>
</feature>
<dbReference type="OrthoDB" id="9793820at2"/>
<dbReference type="SUPFAM" id="SSF46785">
    <property type="entry name" value="Winged helix' DNA-binding domain"/>
    <property type="match status" value="1"/>
</dbReference>
<dbReference type="Gene3D" id="3.40.50.1360">
    <property type="match status" value="1"/>
</dbReference>
<protein>
    <submittedName>
        <fullName evidence="7">Central glycolyticproteinregulator</fullName>
    </submittedName>
</protein>
<comment type="caution">
    <text evidence="7">The sequence shown here is derived from an EMBL/GenBank/DDBJ whole genome shotgun (WGS) entry which is preliminary data.</text>
</comment>
<comment type="similarity">
    <text evidence="1">Belongs to the SorC transcriptional regulatory family.</text>
</comment>
<evidence type="ECO:0000313" key="7">
    <source>
        <dbReference type="EMBL" id="KRK96387.1"/>
    </source>
</evidence>
<dbReference type="InterPro" id="IPR037171">
    <property type="entry name" value="NagB/RpiA_transferase-like"/>
</dbReference>
<dbReference type="PANTHER" id="PTHR34294:SF5">
    <property type="entry name" value="CENTRAL GLYCOLYTIC GENES REGULATOR"/>
    <property type="match status" value="1"/>
</dbReference>
<dbReference type="RefSeq" id="WP_057800755.1">
    <property type="nucleotide sequence ID" value="NZ_AZDV01000003.1"/>
</dbReference>
<dbReference type="Gene3D" id="1.10.10.10">
    <property type="entry name" value="Winged helix-like DNA-binding domain superfamily/Winged helix DNA-binding domain"/>
    <property type="match status" value="1"/>
</dbReference>
<evidence type="ECO:0000256" key="4">
    <source>
        <dbReference type="ARBA" id="ARBA00023163"/>
    </source>
</evidence>
<evidence type="ECO:0000256" key="1">
    <source>
        <dbReference type="ARBA" id="ARBA00010466"/>
    </source>
</evidence>
<feature type="domain" description="CggR N-terminal DNA binding" evidence="6">
    <location>
        <begin position="20"/>
        <end position="88"/>
    </location>
</feature>
<keyword evidence="4" id="KW-0804">Transcription</keyword>
<dbReference type="SUPFAM" id="SSF100950">
    <property type="entry name" value="NagB/RpiA/CoA transferase-like"/>
    <property type="match status" value="1"/>
</dbReference>
<dbReference type="InterPro" id="IPR007324">
    <property type="entry name" value="Sugar-bd_dom_put"/>
</dbReference>
<dbReference type="InterPro" id="IPR036390">
    <property type="entry name" value="WH_DNA-bd_sf"/>
</dbReference>
<keyword evidence="2" id="KW-0805">Transcription regulation</keyword>
<dbReference type="GO" id="GO:0030246">
    <property type="term" value="F:carbohydrate binding"/>
    <property type="evidence" value="ECO:0007669"/>
    <property type="project" value="InterPro"/>
</dbReference>
<keyword evidence="8" id="KW-1185">Reference proteome</keyword>
<dbReference type="AlphaFoldDB" id="A0A0R1LS22"/>
<evidence type="ECO:0000256" key="2">
    <source>
        <dbReference type="ARBA" id="ARBA00023015"/>
    </source>
</evidence>
<gene>
    <name evidence="7" type="ORF">FD25_GL001881</name>
</gene>
<dbReference type="Proteomes" id="UP000051955">
    <property type="component" value="Unassembled WGS sequence"/>
</dbReference>
<dbReference type="PATRIC" id="fig|1423715.3.peg.1930"/>
<evidence type="ECO:0000256" key="3">
    <source>
        <dbReference type="ARBA" id="ARBA00023125"/>
    </source>
</evidence>
<reference evidence="7 8" key="1">
    <citation type="journal article" date="2015" name="Genome Announc.">
        <title>Expanding the biotechnology potential of lactobacilli through comparative genomics of 213 strains and associated genera.</title>
        <authorList>
            <person name="Sun Z."/>
            <person name="Harris H.M."/>
            <person name="McCann A."/>
            <person name="Guo C."/>
            <person name="Argimon S."/>
            <person name="Zhang W."/>
            <person name="Yang X."/>
            <person name="Jeffery I.B."/>
            <person name="Cooney J.C."/>
            <person name="Kagawa T.F."/>
            <person name="Liu W."/>
            <person name="Song Y."/>
            <person name="Salvetti E."/>
            <person name="Wrobel A."/>
            <person name="Rasinkangas P."/>
            <person name="Parkhill J."/>
            <person name="Rea M.C."/>
            <person name="O'Sullivan O."/>
            <person name="Ritari J."/>
            <person name="Douillard F.P."/>
            <person name="Paul Ross R."/>
            <person name="Yang R."/>
            <person name="Briner A.E."/>
            <person name="Felis G.E."/>
            <person name="de Vos W.M."/>
            <person name="Barrangou R."/>
            <person name="Klaenhammer T.R."/>
            <person name="Caufield P.W."/>
            <person name="Cui Y."/>
            <person name="Zhang H."/>
            <person name="O'Toole P.W."/>
        </authorList>
    </citation>
    <scope>NUCLEOTIDE SEQUENCE [LARGE SCALE GENOMIC DNA]</scope>
    <source>
        <strain evidence="7 8">DSM 19394</strain>
    </source>
</reference>
<organism evidence="7 8">
    <name type="scientific">Levilactobacillus acidifarinae DSM 19394 = JCM 15949</name>
    <dbReference type="NCBI Taxonomy" id="1423715"/>
    <lineage>
        <taxon>Bacteria</taxon>
        <taxon>Bacillati</taxon>
        <taxon>Bacillota</taxon>
        <taxon>Bacilli</taxon>
        <taxon>Lactobacillales</taxon>
        <taxon>Lactobacillaceae</taxon>
        <taxon>Levilactobacillus</taxon>
    </lineage>
</organism>
<dbReference type="EMBL" id="AZDV01000003">
    <property type="protein sequence ID" value="KRK96387.1"/>
    <property type="molecule type" value="Genomic_DNA"/>
</dbReference>
<dbReference type="PANTHER" id="PTHR34294">
    <property type="entry name" value="TRANSCRIPTIONAL REGULATOR-RELATED"/>
    <property type="match status" value="1"/>
</dbReference>
<dbReference type="STRING" id="1423715.FD25_GL001881"/>
<sequence length="342" mass="36355">MQDEWQWVEAIVPQMVNKLTTRFRVLQGIAQLQPVGRRTLATQLACTERTVRTTTDALATLGFIQMTVRGMQMTPDGQRLLTGLTPVMATLAGRQQQERKLAQRLGIAHCTIVPGDSSQPNGSLSGLAQAAKGVLTDQLPTGASTVAVMGGHTMATVAASLTPSLSNQRQLLFVPARGGIGEAPEIQANAVSAQMAQRTNGQFRSLYVPEQLNVQTYKSLFAEPAIHAVLQLIAQSTVVVHGIGQALTMARRRNIAPDVIANLNAAHAVGEAFGVFFDAQGRVVNELPRIGLGIADLATKPLVIAVAGGSEKGTAIQAYMHLAPAQTWLITDQGAADFVLKK</sequence>
<accession>A0A0R1LS22</accession>
<evidence type="ECO:0000259" key="5">
    <source>
        <dbReference type="Pfam" id="PF04198"/>
    </source>
</evidence>
<dbReference type="InterPro" id="IPR036388">
    <property type="entry name" value="WH-like_DNA-bd_sf"/>
</dbReference>
<name>A0A0R1LS22_9LACO</name>
<dbReference type="Pfam" id="PF21715">
    <property type="entry name" value="CggR_N"/>
    <property type="match status" value="1"/>
</dbReference>
<dbReference type="Pfam" id="PF04198">
    <property type="entry name" value="Sugar-bind"/>
    <property type="match status" value="1"/>
</dbReference>
<keyword evidence="3" id="KW-0238">DNA-binding</keyword>
<dbReference type="GO" id="GO:0003677">
    <property type="term" value="F:DNA binding"/>
    <property type="evidence" value="ECO:0007669"/>
    <property type="project" value="UniProtKB-KW"/>
</dbReference>
<dbReference type="InterPro" id="IPR051054">
    <property type="entry name" value="SorC_transcr_regulators"/>
</dbReference>
<evidence type="ECO:0000313" key="8">
    <source>
        <dbReference type="Proteomes" id="UP000051955"/>
    </source>
</evidence>
<evidence type="ECO:0000259" key="6">
    <source>
        <dbReference type="Pfam" id="PF21715"/>
    </source>
</evidence>
<dbReference type="InterPro" id="IPR048715">
    <property type="entry name" value="CggR_N"/>
</dbReference>
<proteinExistence type="inferred from homology"/>